<dbReference type="GO" id="GO:0006351">
    <property type="term" value="P:DNA-templated transcription"/>
    <property type="evidence" value="ECO:0007669"/>
    <property type="project" value="InterPro"/>
</dbReference>
<comment type="subcellular location">
    <subcellularLocation>
        <location evidence="1">Membrane</location>
        <topology evidence="1">Multi-pass membrane protein</topology>
    </subcellularLocation>
</comment>
<keyword evidence="3 10" id="KW-0812">Transmembrane</keyword>
<dbReference type="InterPro" id="IPR011701">
    <property type="entry name" value="MFS"/>
</dbReference>
<dbReference type="Pfam" id="PF00172">
    <property type="entry name" value="Zn_clus"/>
    <property type="match status" value="1"/>
</dbReference>
<feature type="transmembrane region" description="Helical" evidence="10">
    <location>
        <begin position="339"/>
        <end position="358"/>
    </location>
</feature>
<dbReference type="InterPro" id="IPR036259">
    <property type="entry name" value="MFS_trans_sf"/>
</dbReference>
<feature type="transmembrane region" description="Helical" evidence="10">
    <location>
        <begin position="471"/>
        <end position="490"/>
    </location>
</feature>
<feature type="region of interest" description="Disordered" evidence="9">
    <location>
        <begin position="638"/>
        <end position="657"/>
    </location>
</feature>
<evidence type="ECO:0000256" key="6">
    <source>
        <dbReference type="ARBA" id="ARBA00023136"/>
    </source>
</evidence>
<keyword evidence="6 10" id="KW-0472">Membrane</keyword>
<gene>
    <name evidence="13" type="ORF">VMCG_03541</name>
</gene>
<evidence type="ECO:0000256" key="8">
    <source>
        <dbReference type="SAM" id="Coils"/>
    </source>
</evidence>
<feature type="transmembrane region" description="Helical" evidence="10">
    <location>
        <begin position="53"/>
        <end position="72"/>
    </location>
</feature>
<keyword evidence="7" id="KW-0539">Nucleus</keyword>
<dbReference type="CDD" id="cd12148">
    <property type="entry name" value="fungal_TF_MHR"/>
    <property type="match status" value="1"/>
</dbReference>
<dbReference type="CDD" id="cd17330">
    <property type="entry name" value="MFS_SLC46_TetA_like"/>
    <property type="match status" value="1"/>
</dbReference>
<dbReference type="GO" id="GO:0000981">
    <property type="term" value="F:DNA-binding transcription factor activity, RNA polymerase II-specific"/>
    <property type="evidence" value="ECO:0007669"/>
    <property type="project" value="InterPro"/>
</dbReference>
<feature type="transmembrane region" description="Helical" evidence="10">
    <location>
        <begin position="84"/>
        <end position="102"/>
    </location>
</feature>
<feature type="domain" description="Zn(2)-C6 fungal-type" evidence="11">
    <location>
        <begin position="558"/>
        <end position="588"/>
    </location>
</feature>
<dbReference type="GO" id="GO:0022857">
    <property type="term" value="F:transmembrane transporter activity"/>
    <property type="evidence" value="ECO:0007669"/>
    <property type="project" value="InterPro"/>
</dbReference>
<feature type="transmembrane region" description="Helical" evidence="10">
    <location>
        <begin position="370"/>
        <end position="390"/>
    </location>
</feature>
<feature type="transmembrane region" description="Helical" evidence="10">
    <location>
        <begin position="142"/>
        <end position="164"/>
    </location>
</feature>
<evidence type="ECO:0000259" key="12">
    <source>
        <dbReference type="PROSITE" id="PS50850"/>
    </source>
</evidence>
<evidence type="ECO:0000256" key="10">
    <source>
        <dbReference type="SAM" id="Phobius"/>
    </source>
</evidence>
<dbReference type="OrthoDB" id="10262656at2759"/>
<evidence type="ECO:0000256" key="4">
    <source>
        <dbReference type="ARBA" id="ARBA00022723"/>
    </source>
</evidence>
<dbReference type="SUPFAM" id="SSF103473">
    <property type="entry name" value="MFS general substrate transporter"/>
    <property type="match status" value="1"/>
</dbReference>
<dbReference type="InterPro" id="IPR001138">
    <property type="entry name" value="Zn2Cys6_DnaBD"/>
</dbReference>
<dbReference type="Pfam" id="PF04082">
    <property type="entry name" value="Fungal_trans"/>
    <property type="match status" value="1"/>
</dbReference>
<accession>A0A423WWG7</accession>
<dbReference type="SUPFAM" id="SSF57701">
    <property type="entry name" value="Zn2/Cys6 DNA-binding domain"/>
    <property type="match status" value="1"/>
</dbReference>
<dbReference type="GO" id="GO:0016020">
    <property type="term" value="C:membrane"/>
    <property type="evidence" value="ECO:0007669"/>
    <property type="project" value="UniProtKB-SubCell"/>
</dbReference>
<dbReference type="GO" id="GO:0003677">
    <property type="term" value="F:DNA binding"/>
    <property type="evidence" value="ECO:0007669"/>
    <property type="project" value="InterPro"/>
</dbReference>
<keyword evidence="14" id="KW-1185">Reference proteome</keyword>
<sequence length="1156" mass="124899">MSPKEYGAKLPTKQLAILAVARFAEPLALTSVFPYLPEMIKSFGIPENNVARWAGLVGSTFSISQSVFAVPWGRLSDKIGRKPTISMGLVSTMICFIIWGTASSLAMAITIRFIMGAGNGNVGIIRTMVAEMVPQKEFQPRAFSLMPLVWSVGSVFGPSFGGFFARPAQQYPGLFGDSWLFNKYPFLLPNLMACLFFFISVVVATLFLHETLETKRHEKDWGLKLGEKISQPFHKKPHYHHERHHRPSFVDAEASAPLLPSSGVVPKPKKTEAPPTMNEIFTRQVTVNIIAYTFLALHSVAFDQVLPVFLNYPRQVPDEENTHLPFHFSGGWGLNSNNIGTILTVYGLACGIIQFFLFPPVCSHFGALRCFKAGTVLFPVVYILLPYTALIQNTRLQFVALMVLLLVKGFAVIVAFPCITILLTNSAPSVRILGTLNGFATTFSGMGRALGPTVTGATFSWGVKRGYVIPAWWFLAVVAALQAIPAWMIVEGDGPSREEDTDEETLLDEDESSSDDERVSRAVGDNGTPITITMTLALLPRDQEPRPPDAIVSRATQACTTCRKQKRKCDKALPACSRCASLQRRCDYSEPAAGASAAAAPTAEAFASLQVKLAELEAKLDATRAAAAVADAAPVPRPPPLGAYGTPGSSTSSPGDVAMGTGSSVGGLCMAIDAGQPFCGNMFPGVFFLDSDVYKVAGVRIPKPIVDIPMGILEILASTNVIEDAANTYFNTIHRWFPFISRKRMNLGISLQDGGPDLALLFLTMKLITTPPTNHDTASSSSSSSTATDSHLYTASKQFLALLESAGTTSILYLQSMILITLYEYSHGIYPAAWMTSGSCVRYASMLGLPSYQESCAALGQCTTWTEAEERRRVWWAAHILDRVISLGTRKPFAGGPDPPHDAEFLPVNDRAWDEGDMAGSLQRRVGTPMDERGGFSPFARLAQASVLTSRAMAHCKRARTREATDVLRDLRVLCDAIVTDLADAGGQGQGQASDAYLALAPSRCLVWSTSMMVLDMYSCPEHMRPGGGAGADESRSEGELAMQVEAINGLKMASGAVRVFAGEISRLTSTAASDGVGGGGADRVSPLCFDALYCALATYHWQWKESGQPEMKQGLDETRAALVGMAPRWRLAGEFLEIDKYSDVAIMMASGANGT</sequence>
<reference evidence="13 14" key="1">
    <citation type="submission" date="2015-09" db="EMBL/GenBank/DDBJ databases">
        <title>Host preference determinants of Valsa canker pathogens revealed by comparative genomics.</title>
        <authorList>
            <person name="Yin Z."/>
            <person name="Huang L."/>
        </authorList>
    </citation>
    <scope>NUCLEOTIDE SEQUENCE [LARGE SCALE GENOMIC DNA]</scope>
    <source>
        <strain evidence="13 14">03-1</strain>
    </source>
</reference>
<dbReference type="Gene3D" id="1.20.1250.20">
    <property type="entry name" value="MFS general substrate transporter like domains"/>
    <property type="match status" value="1"/>
</dbReference>
<keyword evidence="2" id="KW-0813">Transport</keyword>
<evidence type="ECO:0000313" key="14">
    <source>
        <dbReference type="Proteomes" id="UP000283895"/>
    </source>
</evidence>
<dbReference type="PROSITE" id="PS50850">
    <property type="entry name" value="MFS"/>
    <property type="match status" value="1"/>
</dbReference>
<feature type="transmembrane region" description="Helical" evidence="10">
    <location>
        <begin position="15"/>
        <end position="33"/>
    </location>
</feature>
<dbReference type="Pfam" id="PF07690">
    <property type="entry name" value="MFS_1"/>
    <property type="match status" value="2"/>
</dbReference>
<feature type="transmembrane region" description="Helical" evidence="10">
    <location>
        <begin position="396"/>
        <end position="423"/>
    </location>
</feature>
<dbReference type="SMART" id="SM00906">
    <property type="entry name" value="Fungal_trans"/>
    <property type="match status" value="1"/>
</dbReference>
<evidence type="ECO:0000313" key="13">
    <source>
        <dbReference type="EMBL" id="ROW07812.1"/>
    </source>
</evidence>
<feature type="transmembrane region" description="Helical" evidence="10">
    <location>
        <begin position="289"/>
        <end position="310"/>
    </location>
</feature>
<protein>
    <recommendedName>
        <fullName evidence="15">Zn(2)-C6 fungal-type domain-containing protein</fullName>
    </recommendedName>
</protein>
<comment type="caution">
    <text evidence="13">The sequence shown here is derived from an EMBL/GenBank/DDBJ whole genome shotgun (WGS) entry which is preliminary data.</text>
</comment>
<feature type="region of interest" description="Disordered" evidence="9">
    <location>
        <begin position="493"/>
        <end position="526"/>
    </location>
</feature>
<keyword evidence="4" id="KW-0479">Metal-binding</keyword>
<evidence type="ECO:0000256" key="1">
    <source>
        <dbReference type="ARBA" id="ARBA00004141"/>
    </source>
</evidence>
<evidence type="ECO:0008006" key="15">
    <source>
        <dbReference type="Google" id="ProtNLM"/>
    </source>
</evidence>
<evidence type="ECO:0000256" key="3">
    <source>
        <dbReference type="ARBA" id="ARBA00022692"/>
    </source>
</evidence>
<proteinExistence type="predicted"/>
<dbReference type="InterPro" id="IPR036864">
    <property type="entry name" value="Zn2-C6_fun-type_DNA-bd_sf"/>
</dbReference>
<organism evidence="13 14">
    <name type="scientific">Cytospora schulzeri</name>
    <dbReference type="NCBI Taxonomy" id="448051"/>
    <lineage>
        <taxon>Eukaryota</taxon>
        <taxon>Fungi</taxon>
        <taxon>Dikarya</taxon>
        <taxon>Ascomycota</taxon>
        <taxon>Pezizomycotina</taxon>
        <taxon>Sordariomycetes</taxon>
        <taxon>Sordariomycetidae</taxon>
        <taxon>Diaporthales</taxon>
        <taxon>Cytosporaceae</taxon>
        <taxon>Cytospora</taxon>
    </lineage>
</organism>
<dbReference type="PROSITE" id="PS00463">
    <property type="entry name" value="ZN2_CY6_FUNGAL_1"/>
    <property type="match status" value="1"/>
</dbReference>
<dbReference type="InterPro" id="IPR020846">
    <property type="entry name" value="MFS_dom"/>
</dbReference>
<evidence type="ECO:0000256" key="7">
    <source>
        <dbReference type="ARBA" id="ARBA00023242"/>
    </source>
</evidence>
<dbReference type="Proteomes" id="UP000283895">
    <property type="component" value="Unassembled WGS sequence"/>
</dbReference>
<feature type="transmembrane region" description="Helical" evidence="10">
    <location>
        <begin position="184"/>
        <end position="208"/>
    </location>
</feature>
<evidence type="ECO:0000256" key="9">
    <source>
        <dbReference type="SAM" id="MobiDB-lite"/>
    </source>
</evidence>
<dbReference type="PANTHER" id="PTHR23504">
    <property type="entry name" value="MAJOR FACILITATOR SUPERFAMILY DOMAIN-CONTAINING PROTEIN 10"/>
    <property type="match status" value="1"/>
</dbReference>
<feature type="domain" description="Major facilitator superfamily (MFS) profile" evidence="12">
    <location>
        <begin position="14"/>
        <end position="494"/>
    </location>
</feature>
<evidence type="ECO:0000256" key="5">
    <source>
        <dbReference type="ARBA" id="ARBA00022989"/>
    </source>
</evidence>
<feature type="compositionally biased region" description="Acidic residues" evidence="9">
    <location>
        <begin position="499"/>
        <end position="514"/>
    </location>
</feature>
<evidence type="ECO:0000259" key="11">
    <source>
        <dbReference type="PROSITE" id="PS50048"/>
    </source>
</evidence>
<dbReference type="GO" id="GO:0008270">
    <property type="term" value="F:zinc ion binding"/>
    <property type="evidence" value="ECO:0007669"/>
    <property type="project" value="InterPro"/>
</dbReference>
<keyword evidence="5 10" id="KW-1133">Transmembrane helix</keyword>
<name>A0A423WWG7_9PEZI</name>
<dbReference type="PANTHER" id="PTHR23504:SF8">
    <property type="entry name" value="TRANSPORTER, PUTATIVE (AFU_ORTHOLOGUE AFUA_1G03730)-RELATED"/>
    <property type="match status" value="1"/>
</dbReference>
<dbReference type="EMBL" id="LKEA01000007">
    <property type="protein sequence ID" value="ROW07812.1"/>
    <property type="molecule type" value="Genomic_DNA"/>
</dbReference>
<dbReference type="SMART" id="SM00066">
    <property type="entry name" value="GAL4"/>
    <property type="match status" value="1"/>
</dbReference>
<feature type="compositionally biased region" description="Low complexity" evidence="9">
    <location>
        <begin position="646"/>
        <end position="655"/>
    </location>
</feature>
<dbReference type="CDD" id="cd00067">
    <property type="entry name" value="GAL4"/>
    <property type="match status" value="1"/>
</dbReference>
<keyword evidence="8" id="KW-0175">Coiled coil</keyword>
<dbReference type="AlphaFoldDB" id="A0A423WWG7"/>
<dbReference type="Gene3D" id="4.10.240.10">
    <property type="entry name" value="Zn(2)-C6 fungal-type DNA-binding domain"/>
    <property type="match status" value="1"/>
</dbReference>
<feature type="coiled-coil region" evidence="8">
    <location>
        <begin position="606"/>
        <end position="633"/>
    </location>
</feature>
<dbReference type="InterPro" id="IPR007219">
    <property type="entry name" value="XnlR_reg_dom"/>
</dbReference>
<dbReference type="PROSITE" id="PS50048">
    <property type="entry name" value="ZN2_CY6_FUNGAL_2"/>
    <property type="match status" value="1"/>
</dbReference>
<evidence type="ECO:0000256" key="2">
    <source>
        <dbReference type="ARBA" id="ARBA00022448"/>
    </source>
</evidence>